<comment type="caution">
    <text evidence="1">The sequence shown here is derived from an EMBL/GenBank/DDBJ whole genome shotgun (WGS) entry which is preliminary data.</text>
</comment>
<name>A0A099GLN3_9RHOB</name>
<protein>
    <submittedName>
        <fullName evidence="1">Uncharacterized protein</fullName>
    </submittedName>
</protein>
<reference evidence="1 2" key="2">
    <citation type="submission" date="2014-10" db="EMBL/GenBank/DDBJ databases">
        <title>Paracoccus sanguinis sp. nov., isolated from clinical specimens of New York State patients.</title>
        <authorList>
            <person name="Mingle L.A."/>
            <person name="Cole J.A."/>
            <person name="Lapierre P."/>
            <person name="Musser K.A."/>
        </authorList>
    </citation>
    <scope>NUCLEOTIDE SEQUENCE [LARGE SCALE GENOMIC DNA]</scope>
    <source>
        <strain evidence="1 2">5503</strain>
    </source>
</reference>
<dbReference type="AlphaFoldDB" id="A0A099GLN3"/>
<dbReference type="EMBL" id="JRKQ01000001">
    <property type="protein sequence ID" value="KGJ23749.1"/>
    <property type="molecule type" value="Genomic_DNA"/>
</dbReference>
<accession>A0A099GLN3</accession>
<proteinExistence type="predicted"/>
<organism evidence="1 2">
    <name type="scientific">Paracoccus sanguinis</name>
    <dbReference type="NCBI Taxonomy" id="1545044"/>
    <lineage>
        <taxon>Bacteria</taxon>
        <taxon>Pseudomonadati</taxon>
        <taxon>Pseudomonadota</taxon>
        <taxon>Alphaproteobacteria</taxon>
        <taxon>Rhodobacterales</taxon>
        <taxon>Paracoccaceae</taxon>
        <taxon>Paracoccus</taxon>
    </lineage>
</organism>
<evidence type="ECO:0000313" key="1">
    <source>
        <dbReference type="EMBL" id="KGJ23749.1"/>
    </source>
</evidence>
<dbReference type="RefSeq" id="WP_036706275.1">
    <property type="nucleotide sequence ID" value="NZ_JRKQ01000001.1"/>
</dbReference>
<sequence length="108" mass="10752">MIRTATLIAPRPLMAGDLVIDPQTGTAGFAKSATAAGAVAEISTGQGFVLTVADAAGAAAPGVPVYLVNGVPCFARSRPDDPQCAEVVALMGRDAEAGTARVMVRLAG</sequence>
<evidence type="ECO:0000313" key="2">
    <source>
        <dbReference type="Proteomes" id="UP000029858"/>
    </source>
</evidence>
<gene>
    <name evidence="1" type="ORF">IX56_00270</name>
</gene>
<dbReference type="Proteomes" id="UP000029858">
    <property type="component" value="Unassembled WGS sequence"/>
</dbReference>
<reference evidence="1 2" key="1">
    <citation type="submission" date="2014-09" db="EMBL/GenBank/DDBJ databases">
        <authorList>
            <person name="McGinnis J.M."/>
            <person name="Wolfgang W.J."/>
        </authorList>
    </citation>
    <scope>NUCLEOTIDE SEQUENCE [LARGE SCALE GENOMIC DNA]</scope>
    <source>
        <strain evidence="1 2">5503</strain>
    </source>
</reference>